<organism evidence="6 7">
    <name type="scientific">Blastocystis sp. subtype 1 (strain ATCC 50177 / NandII)</name>
    <dbReference type="NCBI Taxonomy" id="478820"/>
    <lineage>
        <taxon>Eukaryota</taxon>
        <taxon>Sar</taxon>
        <taxon>Stramenopiles</taxon>
        <taxon>Bigyra</taxon>
        <taxon>Opalozoa</taxon>
        <taxon>Opalinata</taxon>
        <taxon>Blastocystidae</taxon>
        <taxon>Blastocystis</taxon>
    </lineage>
</organism>
<evidence type="ECO:0000256" key="2">
    <source>
        <dbReference type="ARBA" id="ARBA00022679"/>
    </source>
</evidence>
<feature type="domain" description="Glycosyltransferase 61 catalytic" evidence="5">
    <location>
        <begin position="234"/>
        <end position="407"/>
    </location>
</feature>
<evidence type="ECO:0000256" key="1">
    <source>
        <dbReference type="ARBA" id="ARBA00022676"/>
    </source>
</evidence>
<keyword evidence="4" id="KW-1133">Transmembrane helix</keyword>
<feature type="transmembrane region" description="Helical" evidence="4">
    <location>
        <begin position="6"/>
        <end position="27"/>
    </location>
</feature>
<comment type="caution">
    <text evidence="6">The sequence shown here is derived from an EMBL/GenBank/DDBJ whole genome shotgun (WGS) entry which is preliminary data.</text>
</comment>
<name>A0A196S743_BLAHN</name>
<dbReference type="Pfam" id="PF04577">
    <property type="entry name" value="Glyco_transf_61"/>
    <property type="match status" value="1"/>
</dbReference>
<dbReference type="AlphaFoldDB" id="A0A196S743"/>
<dbReference type="Proteomes" id="UP000078348">
    <property type="component" value="Unassembled WGS sequence"/>
</dbReference>
<keyword evidence="7" id="KW-1185">Reference proteome</keyword>
<reference evidence="6 7" key="1">
    <citation type="submission" date="2016-05" db="EMBL/GenBank/DDBJ databases">
        <title>Nuclear genome of Blastocystis sp. subtype 1 NandII.</title>
        <authorList>
            <person name="Gentekaki E."/>
            <person name="Curtis B."/>
            <person name="Stairs C."/>
            <person name="Eme L."/>
            <person name="Herman E."/>
            <person name="Klimes V."/>
            <person name="Arias M.C."/>
            <person name="Elias M."/>
            <person name="Hilliou F."/>
            <person name="Klute M."/>
            <person name="Malik S.-B."/>
            <person name="Pightling A."/>
            <person name="Rachubinski R."/>
            <person name="Salas D."/>
            <person name="Schlacht A."/>
            <person name="Suga H."/>
            <person name="Archibald J."/>
            <person name="Ball S.G."/>
            <person name="Clark G."/>
            <person name="Dacks J."/>
            <person name="Van Der Giezen M."/>
            <person name="Tsaousis A."/>
            <person name="Roger A."/>
        </authorList>
    </citation>
    <scope>NUCLEOTIDE SEQUENCE [LARGE SCALE GENOMIC DNA]</scope>
    <source>
        <strain evidence="7">ATCC 50177 / NandII</strain>
    </source>
</reference>
<keyword evidence="4" id="KW-0812">Transmembrane</keyword>
<protein>
    <recommendedName>
        <fullName evidence="5">Glycosyltransferase 61 catalytic domain-containing protein</fullName>
    </recommendedName>
</protein>
<evidence type="ECO:0000259" key="5">
    <source>
        <dbReference type="Pfam" id="PF04577"/>
    </source>
</evidence>
<sequence length="497" mass="57487">MSVFVRVYYVILFFLAVISVFLSVRVTNTSLQEKRRRYGVSRTANAMTSPKKPILQDGFTGEYRPKKRKQVSELDAAMHYIDFQKKNWKDLFEVRRKVLVEQYMEDVPDPLPLEGKDPTHSSLLMHDTKQGYYLLLMYNVCYDLNRGGMNFYVDSKKDVDFSVIPKVFPDGKSFTAVEGVFPTTPHLIVDPNSYMLVPHSARNIAHYMEVYTFIYHVLHQPHKFPRVHNVFYPTMENQKIYLWIQHYKEILLSLLPQDQLFDNIFRERMVEIATNGVLCFKRIIMPSRMSYLFYGGIFLSPTEVETVRAAAYKYYNLDPVYREGKLPRIMLMTRAKVAGNLPGRKIANQNELSLFLRQSKQWLYSEGAMELLTPEEQAATMLNTDVLIGVLGSGFANVIYMLPGSVAISFSPPFVGGFFFSTMAEYCQIRYLPVYNYSIVPPNECTGLLGTYGEMKGDSEYCLSTLYTADIYFNIGTMSSLMRQSLTHLRIHKYHTQ</sequence>
<dbReference type="EMBL" id="LXWW01000501">
    <property type="protein sequence ID" value="OAO12875.1"/>
    <property type="molecule type" value="Genomic_DNA"/>
</dbReference>
<dbReference type="InterPro" id="IPR049625">
    <property type="entry name" value="Glyco_transf_61_cat"/>
</dbReference>
<gene>
    <name evidence="6" type="ORF">AV274_5408</name>
</gene>
<dbReference type="PANTHER" id="PTHR20961">
    <property type="entry name" value="GLYCOSYLTRANSFERASE"/>
    <property type="match status" value="1"/>
</dbReference>
<dbReference type="OrthoDB" id="529273at2759"/>
<evidence type="ECO:0000313" key="7">
    <source>
        <dbReference type="Proteomes" id="UP000078348"/>
    </source>
</evidence>
<keyword evidence="3" id="KW-0325">Glycoprotein</keyword>
<dbReference type="InterPro" id="IPR007657">
    <property type="entry name" value="Glycosyltransferase_61"/>
</dbReference>
<keyword evidence="2" id="KW-0808">Transferase</keyword>
<dbReference type="GO" id="GO:0016757">
    <property type="term" value="F:glycosyltransferase activity"/>
    <property type="evidence" value="ECO:0007669"/>
    <property type="project" value="UniProtKB-KW"/>
</dbReference>
<keyword evidence="1" id="KW-0328">Glycosyltransferase</keyword>
<evidence type="ECO:0000256" key="4">
    <source>
        <dbReference type="SAM" id="Phobius"/>
    </source>
</evidence>
<evidence type="ECO:0000256" key="3">
    <source>
        <dbReference type="ARBA" id="ARBA00023180"/>
    </source>
</evidence>
<accession>A0A196S743</accession>
<keyword evidence="4" id="KW-0472">Membrane</keyword>
<evidence type="ECO:0000313" key="6">
    <source>
        <dbReference type="EMBL" id="OAO12875.1"/>
    </source>
</evidence>
<proteinExistence type="predicted"/>